<dbReference type="GeneID" id="15806314"/>
<dbReference type="eggNOG" id="ENOG502SDR4">
    <property type="taxonomic scope" value="Eukaryota"/>
</dbReference>
<dbReference type="SUPFAM" id="SSF56784">
    <property type="entry name" value="HAD-like"/>
    <property type="match status" value="1"/>
</dbReference>
<evidence type="ECO:0000313" key="1">
    <source>
        <dbReference type="EMBL" id="AFZ81105.1"/>
    </source>
</evidence>
<dbReference type="RefSeq" id="XP_004830771.1">
    <property type="nucleotide sequence ID" value="XM_004830714.1"/>
</dbReference>
<sequence length="209" mass="23601">MNEFHTRMQSYISDKKFHSLASHEAVDEFVTLLEESGYKFIACDFDATMIELHSGGYVNPDVDKDVLESVTPDFKSLAKRLKTSPISLAIVTFSDAVHVKGHPKYISGEEMVHAALKHSDCDADIAQVYAFYPRFWDSPKMYSKLGLDKPMPLRKEYHLKRICADFDVKLEEIILIDDDIENCKGAKALGATALYVTGEGFKLKEVELL</sequence>
<proteinExistence type="predicted"/>
<dbReference type="Gene3D" id="3.40.50.1000">
    <property type="entry name" value="HAD superfamily/HAD-like"/>
    <property type="match status" value="1"/>
</dbReference>
<accession>L0AZV7</accession>
<reference evidence="1 2" key="1">
    <citation type="journal article" date="2012" name="BMC Genomics">
        <title>Comparative genomic analysis and phylogenetic position of Theileria equi.</title>
        <authorList>
            <person name="Kappmeyer L.S."/>
            <person name="Thiagarajan M."/>
            <person name="Herndon D.R."/>
            <person name="Ramsay J.D."/>
            <person name="Caler E."/>
            <person name="Djikeng A."/>
            <person name="Gillespie J.J."/>
            <person name="Lau A.O."/>
            <person name="Roalson E.H."/>
            <person name="Silva J.C."/>
            <person name="Silva M.G."/>
            <person name="Suarez C.E."/>
            <person name="Ueti M.W."/>
            <person name="Nene V.M."/>
            <person name="Mealey R.H."/>
            <person name="Knowles D.P."/>
            <person name="Brayton K.A."/>
        </authorList>
    </citation>
    <scope>NUCLEOTIDE SEQUENCE [LARGE SCALE GENOMIC DNA]</scope>
    <source>
        <strain evidence="1 2">WA</strain>
    </source>
</reference>
<dbReference type="EMBL" id="CP001670">
    <property type="protein sequence ID" value="AFZ81105.1"/>
    <property type="molecule type" value="Genomic_DNA"/>
</dbReference>
<protein>
    <submittedName>
        <fullName evidence="1">Uncharacterized protein</fullName>
    </submittedName>
</protein>
<keyword evidence="2" id="KW-1185">Reference proteome</keyword>
<dbReference type="KEGG" id="beq:BEWA_005130"/>
<dbReference type="InterPro" id="IPR036412">
    <property type="entry name" value="HAD-like_sf"/>
</dbReference>
<gene>
    <name evidence="1" type="ORF">BEWA_005130</name>
</gene>
<name>L0AZV7_THEEQ</name>
<evidence type="ECO:0000313" key="2">
    <source>
        <dbReference type="Proteomes" id="UP000031512"/>
    </source>
</evidence>
<dbReference type="VEuPathDB" id="PiroplasmaDB:BEWA_005130"/>
<dbReference type="AlphaFoldDB" id="L0AZV7"/>
<dbReference type="OrthoDB" id="10054414at2759"/>
<dbReference type="InterPro" id="IPR023214">
    <property type="entry name" value="HAD_sf"/>
</dbReference>
<organism evidence="1 2">
    <name type="scientific">Theileria equi strain WA</name>
    <dbReference type="NCBI Taxonomy" id="1537102"/>
    <lineage>
        <taxon>Eukaryota</taxon>
        <taxon>Sar</taxon>
        <taxon>Alveolata</taxon>
        <taxon>Apicomplexa</taxon>
        <taxon>Aconoidasida</taxon>
        <taxon>Piroplasmida</taxon>
        <taxon>Theileriidae</taxon>
        <taxon>Theileria</taxon>
    </lineage>
</organism>
<dbReference type="Proteomes" id="UP000031512">
    <property type="component" value="Chromosome 3"/>
</dbReference>